<feature type="non-terminal residue" evidence="1">
    <location>
        <position position="1"/>
    </location>
</feature>
<sequence length="103" mass="11851">THLMHYNALKLHVMRHVNMGQVTNLHSLYCKAEKAEQTSNALHKTHTGKREQPKVSHKAGRSNCPVVLKGWRDGLGVAEQLKTQQDYYLLTQQNLYFWAPQVV</sequence>
<gene>
    <name evidence="1" type="ORF">DSO57_1002090</name>
</gene>
<name>A0ACC2S015_9FUNG</name>
<keyword evidence="2" id="KW-1185">Reference proteome</keyword>
<reference evidence="1" key="1">
    <citation type="submission" date="2022-04" db="EMBL/GenBank/DDBJ databases">
        <title>Genome of the entomopathogenic fungus Entomophthora muscae.</title>
        <authorList>
            <person name="Elya C."/>
            <person name="Lovett B.R."/>
            <person name="Lee E."/>
            <person name="Macias A.M."/>
            <person name="Hajek A.E."/>
            <person name="De Bivort B.L."/>
            <person name="Kasson M.T."/>
            <person name="De Fine Licht H.H."/>
            <person name="Stajich J.E."/>
        </authorList>
    </citation>
    <scope>NUCLEOTIDE SEQUENCE</scope>
    <source>
        <strain evidence="1">Berkeley</strain>
    </source>
</reference>
<dbReference type="Proteomes" id="UP001165960">
    <property type="component" value="Unassembled WGS sequence"/>
</dbReference>
<comment type="caution">
    <text evidence="1">The sequence shown here is derived from an EMBL/GenBank/DDBJ whole genome shotgun (WGS) entry which is preliminary data.</text>
</comment>
<evidence type="ECO:0000313" key="1">
    <source>
        <dbReference type="EMBL" id="KAJ9055615.1"/>
    </source>
</evidence>
<organism evidence="1 2">
    <name type="scientific">Entomophthora muscae</name>
    <dbReference type="NCBI Taxonomy" id="34485"/>
    <lineage>
        <taxon>Eukaryota</taxon>
        <taxon>Fungi</taxon>
        <taxon>Fungi incertae sedis</taxon>
        <taxon>Zoopagomycota</taxon>
        <taxon>Entomophthoromycotina</taxon>
        <taxon>Entomophthoromycetes</taxon>
        <taxon>Entomophthorales</taxon>
        <taxon>Entomophthoraceae</taxon>
        <taxon>Entomophthora</taxon>
    </lineage>
</organism>
<dbReference type="EMBL" id="QTSX02006394">
    <property type="protein sequence ID" value="KAJ9055615.1"/>
    <property type="molecule type" value="Genomic_DNA"/>
</dbReference>
<protein>
    <submittedName>
        <fullName evidence="1">Uncharacterized protein</fullName>
    </submittedName>
</protein>
<proteinExistence type="predicted"/>
<evidence type="ECO:0000313" key="2">
    <source>
        <dbReference type="Proteomes" id="UP001165960"/>
    </source>
</evidence>
<accession>A0ACC2S015</accession>